<dbReference type="EMBL" id="JAEVLS010000002">
    <property type="protein sequence ID" value="MBM0105246.1"/>
    <property type="molecule type" value="Genomic_DNA"/>
</dbReference>
<feature type="domain" description="HTH araC/xylS-type" evidence="3">
    <location>
        <begin position="230"/>
        <end position="328"/>
    </location>
</feature>
<accession>A0ABS1WW82</accession>
<evidence type="ECO:0000259" key="3">
    <source>
        <dbReference type="PROSITE" id="PS01124"/>
    </source>
</evidence>
<dbReference type="InterPro" id="IPR052158">
    <property type="entry name" value="INH-QAR"/>
</dbReference>
<evidence type="ECO:0000313" key="4">
    <source>
        <dbReference type="EMBL" id="MBM0105246.1"/>
    </source>
</evidence>
<dbReference type="Pfam" id="PF01965">
    <property type="entry name" value="DJ-1_PfpI"/>
    <property type="match status" value="1"/>
</dbReference>
<comment type="caution">
    <text evidence="4">The sequence shown here is derived from an EMBL/GenBank/DDBJ whole genome shotgun (WGS) entry which is preliminary data.</text>
</comment>
<dbReference type="InterPro" id="IPR018060">
    <property type="entry name" value="HTH_AraC"/>
</dbReference>
<evidence type="ECO:0000256" key="2">
    <source>
        <dbReference type="ARBA" id="ARBA00023163"/>
    </source>
</evidence>
<gene>
    <name evidence="4" type="ORF">JM946_10825</name>
</gene>
<keyword evidence="2" id="KW-0804">Transcription</keyword>
<keyword evidence="5" id="KW-1185">Reference proteome</keyword>
<dbReference type="RefSeq" id="WP_203167298.1">
    <property type="nucleotide sequence ID" value="NZ_JAEVLS010000002.1"/>
</dbReference>
<dbReference type="InterPro" id="IPR002818">
    <property type="entry name" value="DJ-1/PfpI"/>
</dbReference>
<dbReference type="PANTHER" id="PTHR43130:SF3">
    <property type="entry name" value="HTH-TYPE TRANSCRIPTIONAL REGULATOR RV1931C"/>
    <property type="match status" value="1"/>
</dbReference>
<dbReference type="Gene3D" id="1.10.10.60">
    <property type="entry name" value="Homeodomain-like"/>
    <property type="match status" value="1"/>
</dbReference>
<dbReference type="PANTHER" id="PTHR43130">
    <property type="entry name" value="ARAC-FAMILY TRANSCRIPTIONAL REGULATOR"/>
    <property type="match status" value="1"/>
</dbReference>
<dbReference type="SUPFAM" id="SSF52317">
    <property type="entry name" value="Class I glutamine amidotransferase-like"/>
    <property type="match status" value="1"/>
</dbReference>
<keyword evidence="1" id="KW-0805">Transcription regulation</keyword>
<dbReference type="SUPFAM" id="SSF46689">
    <property type="entry name" value="Homeodomain-like"/>
    <property type="match status" value="2"/>
</dbReference>
<name>A0ABS1WW82_9GAMM</name>
<dbReference type="InterPro" id="IPR029062">
    <property type="entry name" value="Class_I_gatase-like"/>
</dbReference>
<evidence type="ECO:0000313" key="5">
    <source>
        <dbReference type="Proteomes" id="UP000661077"/>
    </source>
</evidence>
<organism evidence="4 5">
    <name type="scientific">Steroidobacter gossypii</name>
    <dbReference type="NCBI Taxonomy" id="2805490"/>
    <lineage>
        <taxon>Bacteria</taxon>
        <taxon>Pseudomonadati</taxon>
        <taxon>Pseudomonadota</taxon>
        <taxon>Gammaproteobacteria</taxon>
        <taxon>Steroidobacterales</taxon>
        <taxon>Steroidobacteraceae</taxon>
        <taxon>Steroidobacter</taxon>
    </lineage>
</organism>
<sequence length="333" mass="37270">MHRGTRKQRRLHRVVMLGYPQAQILDIVGPLEVFARTARWLRDHHHLQRNAYEIELIAPSPGLLETSGGLALFAARRYTETRRADTLLIAGGIGYAALMQDRKLLQWIRNQASKVERIGSICTGALLLAAAGLLDGKSATTHWDYCDRLAQIATGTRVERDAIYVQSDNLYTSAGVTAGMDMALAMVEADRGKAVALAVAQELVMYLKRPGGQSQFSRHLTAQRRDDVFGNLELWMLDHLDAELTVENLARRAGMSPRHFARLFARRMGMPPAAYVRRLRVEQARSRIESGAARAKRVARECGFADEQSMRRAFRLLLGVTPTEYRARFAGDA</sequence>
<reference evidence="4 5" key="1">
    <citation type="journal article" date="2021" name="Int. J. Syst. Evol. Microbiol.">
        <title>Steroidobacter gossypii sp. nov., isolated from soil of cotton cropping field.</title>
        <authorList>
            <person name="Huang R."/>
            <person name="Yang S."/>
            <person name="Zhen C."/>
            <person name="Liu W."/>
        </authorList>
    </citation>
    <scope>NUCLEOTIDE SEQUENCE [LARGE SCALE GENOMIC DNA]</scope>
    <source>
        <strain evidence="4 5">S1-65</strain>
    </source>
</reference>
<dbReference type="Gene3D" id="3.40.50.880">
    <property type="match status" value="1"/>
</dbReference>
<dbReference type="SMART" id="SM00342">
    <property type="entry name" value="HTH_ARAC"/>
    <property type="match status" value="1"/>
</dbReference>
<dbReference type="CDD" id="cd03137">
    <property type="entry name" value="GATase1_AraC_1"/>
    <property type="match status" value="1"/>
</dbReference>
<proteinExistence type="predicted"/>
<dbReference type="Pfam" id="PF12833">
    <property type="entry name" value="HTH_18"/>
    <property type="match status" value="1"/>
</dbReference>
<protein>
    <submittedName>
        <fullName evidence="4">DJ-1/PfpI family protein</fullName>
    </submittedName>
</protein>
<dbReference type="PROSITE" id="PS01124">
    <property type="entry name" value="HTH_ARAC_FAMILY_2"/>
    <property type="match status" value="1"/>
</dbReference>
<dbReference type="InterPro" id="IPR009057">
    <property type="entry name" value="Homeodomain-like_sf"/>
</dbReference>
<dbReference type="Proteomes" id="UP000661077">
    <property type="component" value="Unassembled WGS sequence"/>
</dbReference>
<evidence type="ECO:0000256" key="1">
    <source>
        <dbReference type="ARBA" id="ARBA00023015"/>
    </source>
</evidence>